<keyword evidence="8" id="KW-0010">Activator</keyword>
<dbReference type="PANTHER" id="PTHR24082:SF313">
    <property type="entry name" value="NUCLEAR RECEPTOR SUBFAMILY 1, GROUP H, MEMBER 5"/>
    <property type="match status" value="1"/>
</dbReference>
<comment type="similarity">
    <text evidence="1">Belongs to the nuclear hormone receptor family. NR1 subfamily.</text>
</comment>
<dbReference type="Pfam" id="PF00105">
    <property type="entry name" value="zf-C4"/>
    <property type="match status" value="1"/>
</dbReference>
<dbReference type="Gene3D" id="3.30.50.10">
    <property type="entry name" value="Erythroid Transcription Factor GATA-1, subunit A"/>
    <property type="match status" value="1"/>
</dbReference>
<evidence type="ECO:0000256" key="11">
    <source>
        <dbReference type="ARBA" id="ARBA00023242"/>
    </source>
</evidence>
<dbReference type="GO" id="GO:0030154">
    <property type="term" value="P:cell differentiation"/>
    <property type="evidence" value="ECO:0007669"/>
    <property type="project" value="TreeGrafter"/>
</dbReference>
<gene>
    <name evidence="15" type="ORF">H671_1g3179</name>
</gene>
<evidence type="ECO:0000259" key="13">
    <source>
        <dbReference type="PROSITE" id="PS51030"/>
    </source>
</evidence>
<dbReference type="EMBL" id="KE666123">
    <property type="protein sequence ID" value="ERE88278.1"/>
    <property type="molecule type" value="Genomic_DNA"/>
</dbReference>
<dbReference type="InterPro" id="IPR035500">
    <property type="entry name" value="NHR-like_dom_sf"/>
</dbReference>
<evidence type="ECO:0000256" key="6">
    <source>
        <dbReference type="ARBA" id="ARBA00023015"/>
    </source>
</evidence>
<accession>A0A061IKU4</accession>
<feature type="region of interest" description="Disordered" evidence="12">
    <location>
        <begin position="392"/>
        <end position="411"/>
    </location>
</feature>
<keyword evidence="7" id="KW-0238">DNA-binding</keyword>
<name>A0A061IKU4_CRIGR</name>
<keyword evidence="5" id="KW-0832">Ubl conjugation</keyword>
<evidence type="ECO:0000256" key="9">
    <source>
        <dbReference type="ARBA" id="ARBA00023163"/>
    </source>
</evidence>
<dbReference type="InterPro" id="IPR001628">
    <property type="entry name" value="Znf_hrmn_rcpt"/>
</dbReference>
<proteinExistence type="inferred from homology"/>
<dbReference type="InterPro" id="IPR023257">
    <property type="entry name" value="Liver_X_rcpt"/>
</dbReference>
<evidence type="ECO:0000256" key="5">
    <source>
        <dbReference type="ARBA" id="ARBA00022843"/>
    </source>
</evidence>
<keyword evidence="11" id="KW-0539">Nucleus</keyword>
<dbReference type="SMART" id="SM00399">
    <property type="entry name" value="ZnF_C4"/>
    <property type="match status" value="1"/>
</dbReference>
<keyword evidence="4" id="KW-0862">Zinc</keyword>
<evidence type="ECO:0000256" key="10">
    <source>
        <dbReference type="ARBA" id="ARBA00023170"/>
    </source>
</evidence>
<keyword evidence="9" id="KW-0804">Transcription</keyword>
<dbReference type="PROSITE" id="PS51030">
    <property type="entry name" value="NUCLEAR_REC_DBD_2"/>
    <property type="match status" value="1"/>
</dbReference>
<keyword evidence="2" id="KW-0479">Metal-binding</keyword>
<keyword evidence="6" id="KW-0805">Transcription regulation</keyword>
<dbReference type="SUPFAM" id="SSF57716">
    <property type="entry name" value="Glucocorticoid receptor-like (DNA-binding domain)"/>
    <property type="match status" value="1"/>
</dbReference>
<keyword evidence="3" id="KW-0863">Zinc-finger</keyword>
<dbReference type="InterPro" id="IPR050234">
    <property type="entry name" value="Nuclear_hormone_rcpt_NR1"/>
</dbReference>
<dbReference type="InterPro" id="IPR001723">
    <property type="entry name" value="Nuclear_hrmn_rcpt"/>
</dbReference>
<evidence type="ECO:0000313" key="15">
    <source>
        <dbReference type="EMBL" id="ERE88278.1"/>
    </source>
</evidence>
<dbReference type="GO" id="GO:0004879">
    <property type="term" value="F:nuclear receptor activity"/>
    <property type="evidence" value="ECO:0007669"/>
    <property type="project" value="InterPro"/>
</dbReference>
<feature type="domain" description="NR LBD" evidence="14">
    <location>
        <begin position="299"/>
        <end position="554"/>
    </location>
</feature>
<dbReference type="InterPro" id="IPR000536">
    <property type="entry name" value="Nucl_hrmn_rcpt_lig-bd"/>
</dbReference>
<dbReference type="GO" id="GO:0000978">
    <property type="term" value="F:RNA polymerase II cis-regulatory region sequence-specific DNA binding"/>
    <property type="evidence" value="ECO:0007669"/>
    <property type="project" value="TreeGrafter"/>
</dbReference>
<evidence type="ECO:0000256" key="1">
    <source>
        <dbReference type="ARBA" id="ARBA00008092"/>
    </source>
</evidence>
<dbReference type="FunFam" id="3.30.50.10:FF:000125">
    <property type="entry name" value="FXRbeta"/>
    <property type="match status" value="1"/>
</dbReference>
<organism evidence="15 16">
    <name type="scientific">Cricetulus griseus</name>
    <name type="common">Chinese hamster</name>
    <name type="synonym">Cricetulus barabensis griseus</name>
    <dbReference type="NCBI Taxonomy" id="10029"/>
    <lineage>
        <taxon>Eukaryota</taxon>
        <taxon>Metazoa</taxon>
        <taxon>Chordata</taxon>
        <taxon>Craniata</taxon>
        <taxon>Vertebrata</taxon>
        <taxon>Euteleostomi</taxon>
        <taxon>Mammalia</taxon>
        <taxon>Eutheria</taxon>
        <taxon>Euarchontoglires</taxon>
        <taxon>Glires</taxon>
        <taxon>Rodentia</taxon>
        <taxon>Myomorpha</taxon>
        <taxon>Muroidea</taxon>
        <taxon>Cricetidae</taxon>
        <taxon>Cricetinae</taxon>
        <taxon>Cricetulus</taxon>
    </lineage>
</organism>
<dbReference type="GO" id="GO:0008270">
    <property type="term" value="F:zinc ion binding"/>
    <property type="evidence" value="ECO:0007669"/>
    <property type="project" value="UniProtKB-KW"/>
</dbReference>
<evidence type="ECO:0000256" key="8">
    <source>
        <dbReference type="ARBA" id="ARBA00023159"/>
    </source>
</evidence>
<evidence type="ECO:0000256" key="3">
    <source>
        <dbReference type="ARBA" id="ARBA00022771"/>
    </source>
</evidence>
<keyword evidence="10 15" id="KW-0675">Receptor</keyword>
<dbReference type="AlphaFoldDB" id="A0A061IKU4"/>
<evidence type="ECO:0000259" key="14">
    <source>
        <dbReference type="PROSITE" id="PS51843"/>
    </source>
</evidence>
<dbReference type="PROSITE" id="PS51843">
    <property type="entry name" value="NR_LBD"/>
    <property type="match status" value="1"/>
</dbReference>
<feature type="domain" description="Nuclear receptor" evidence="13">
    <location>
        <begin position="125"/>
        <end position="215"/>
    </location>
</feature>
<evidence type="ECO:0000256" key="4">
    <source>
        <dbReference type="ARBA" id="ARBA00022833"/>
    </source>
</evidence>
<dbReference type="GO" id="GO:0090575">
    <property type="term" value="C:RNA polymerase II transcription regulator complex"/>
    <property type="evidence" value="ECO:0007669"/>
    <property type="project" value="TreeGrafter"/>
</dbReference>
<dbReference type="PRINTS" id="PR00398">
    <property type="entry name" value="STRDHORMONER"/>
</dbReference>
<dbReference type="PRINTS" id="PR00047">
    <property type="entry name" value="STROIDFINGER"/>
</dbReference>
<dbReference type="GO" id="GO:0045944">
    <property type="term" value="P:positive regulation of transcription by RNA polymerase II"/>
    <property type="evidence" value="ECO:0007669"/>
    <property type="project" value="TreeGrafter"/>
</dbReference>
<dbReference type="FunFam" id="1.10.565.10:FF:000042">
    <property type="entry name" value="Nuclear receptor subfamily 1, group H, member 5"/>
    <property type="match status" value="1"/>
</dbReference>
<dbReference type="PRINTS" id="PR02034">
    <property type="entry name" value="LIVERXRECPTR"/>
</dbReference>
<evidence type="ECO:0000313" key="16">
    <source>
        <dbReference type="Proteomes" id="UP000030759"/>
    </source>
</evidence>
<evidence type="ECO:0000256" key="2">
    <source>
        <dbReference type="ARBA" id="ARBA00022723"/>
    </source>
</evidence>
<dbReference type="InterPro" id="IPR013088">
    <property type="entry name" value="Znf_NHR/GATA"/>
</dbReference>
<dbReference type="Pfam" id="PF00104">
    <property type="entry name" value="Hormone_recep"/>
    <property type="match status" value="1"/>
</dbReference>
<evidence type="ECO:0000256" key="7">
    <source>
        <dbReference type="ARBA" id="ARBA00023125"/>
    </source>
</evidence>
<reference evidence="16" key="1">
    <citation type="journal article" date="2013" name="Nat. Biotechnol.">
        <title>Chinese hamster genome sequenced from sorted chromosomes.</title>
        <authorList>
            <person name="Brinkrolf K."/>
            <person name="Rupp O."/>
            <person name="Laux H."/>
            <person name="Kollin F."/>
            <person name="Ernst W."/>
            <person name="Linke B."/>
            <person name="Kofler R."/>
            <person name="Romand S."/>
            <person name="Hesse F."/>
            <person name="Budach W.E."/>
            <person name="Galosy S."/>
            <person name="Muller D."/>
            <person name="Noll T."/>
            <person name="Wienberg J."/>
            <person name="Jostock T."/>
            <person name="Leonard M."/>
            <person name="Grillari J."/>
            <person name="Tauch A."/>
            <person name="Goesmann A."/>
            <person name="Helk B."/>
            <person name="Mott J.E."/>
            <person name="Puhler A."/>
            <person name="Borth N."/>
        </authorList>
    </citation>
    <scope>NUCLEOTIDE SEQUENCE [LARGE SCALE GENOMIC DNA]</scope>
    <source>
        <strain evidence="16">17A/GY</strain>
    </source>
</reference>
<protein>
    <submittedName>
        <fullName evidence="15">Bile acid receptor-like isoform 1</fullName>
    </submittedName>
</protein>
<dbReference type="SUPFAM" id="SSF48508">
    <property type="entry name" value="Nuclear receptor ligand-binding domain"/>
    <property type="match status" value="1"/>
</dbReference>
<dbReference type="GO" id="GO:0006629">
    <property type="term" value="P:lipid metabolic process"/>
    <property type="evidence" value="ECO:0007669"/>
    <property type="project" value="InterPro"/>
</dbReference>
<dbReference type="SMART" id="SM00430">
    <property type="entry name" value="HOLI"/>
    <property type="match status" value="1"/>
</dbReference>
<evidence type="ECO:0000256" key="12">
    <source>
        <dbReference type="SAM" id="MobiDB-lite"/>
    </source>
</evidence>
<sequence length="556" mass="63104">MVHAWSPWRPEEGIRSPETEVTHGFELPYILPEQIHYQLCDTDFQEASYCQYSTAQFPPALQSPSFQSHFNTYGLDPQYGSGGWCGLDACEASQSTYMFVHDDEDGFPGIQRSRPTCSLRWKGQDELCVVCGDKASGYHYNALTCEGCKGVKEESEGGEELSQGGFFRRSITKNAVYSCKNGGHCEMDMYMRRKCQECRLKKCKAVGMLAECLLTEIQCKSKRLRKNSKQKIALYSDLQVEDEGTDSKLVSSTTRYGKGARPFFYTLPVSFLTMCVVGTHYRCPSVSLQVQESLALTQEEHHLMNTIVTAHQKFMTPLGAASLLLQEYSNPEVSFLRLSEAAVLNIQGLMNFTKGLPGFENLTNEDQTALQKESKTEVMFLHVAHLYSGKESTSGSIMRPSKPSARTREVHNQSSEENVYSLENFFKQGSSSATLTGITEEFVTSLTYFYRRMSELNITDTEYALLTATTVLFSDRPSLKNKQQVENLQEPVLQLLFKYSKLYHPEEPQHFAHLIGRLTELRTLSHRHSEILSTWKTKDPRLVTILSEKWNLHSFN</sequence>
<dbReference type="GO" id="GO:0050728">
    <property type="term" value="P:negative regulation of inflammatory response"/>
    <property type="evidence" value="ECO:0007669"/>
    <property type="project" value="TreeGrafter"/>
</dbReference>
<dbReference type="PANTHER" id="PTHR24082">
    <property type="entry name" value="NUCLEAR HORMONE RECEPTOR"/>
    <property type="match status" value="1"/>
</dbReference>
<dbReference type="Gene3D" id="1.10.565.10">
    <property type="entry name" value="Retinoid X Receptor"/>
    <property type="match status" value="1"/>
</dbReference>
<dbReference type="Proteomes" id="UP000030759">
    <property type="component" value="Unassembled WGS sequence"/>
</dbReference>
<dbReference type="GO" id="GO:0000122">
    <property type="term" value="P:negative regulation of transcription by RNA polymerase II"/>
    <property type="evidence" value="ECO:0007669"/>
    <property type="project" value="TreeGrafter"/>
</dbReference>